<comment type="similarity">
    <text evidence="1 7">Belongs to the universal ribosomal protein uS4 family.</text>
</comment>
<dbReference type="AlphaFoldDB" id="F4GKK7"/>
<feature type="domain" description="Small ribosomal subunit protein uS4 N-terminal" evidence="10">
    <location>
        <begin position="3"/>
        <end position="102"/>
    </location>
</feature>
<feature type="region of interest" description="Disordered" evidence="8">
    <location>
        <begin position="1"/>
        <end position="55"/>
    </location>
</feature>
<gene>
    <name evidence="7" type="primary">rpsD</name>
    <name evidence="11" type="ordered locus">Spico_1692</name>
</gene>
<dbReference type="HAMAP" id="MF_01306_B">
    <property type="entry name" value="Ribosomal_uS4_B"/>
    <property type="match status" value="1"/>
</dbReference>
<feature type="compositionally biased region" description="Basic and acidic residues" evidence="8">
    <location>
        <begin position="38"/>
        <end position="55"/>
    </location>
</feature>
<dbReference type="OrthoDB" id="9803672at2"/>
<dbReference type="InterPro" id="IPR001912">
    <property type="entry name" value="Ribosomal_uS4_N"/>
</dbReference>
<dbReference type="Gene3D" id="3.10.290.10">
    <property type="entry name" value="RNA-binding S4 domain"/>
    <property type="match status" value="1"/>
</dbReference>
<comment type="function">
    <text evidence="7">One of the primary rRNA binding proteins, it binds directly to 16S rRNA where it nucleates assembly of the body of the 30S subunit.</text>
</comment>
<dbReference type="InterPro" id="IPR022801">
    <property type="entry name" value="Ribosomal_uS4"/>
</dbReference>
<feature type="compositionally biased region" description="Basic and acidic residues" evidence="8">
    <location>
        <begin position="12"/>
        <end position="30"/>
    </location>
</feature>
<dbReference type="PROSITE" id="PS50889">
    <property type="entry name" value="S4"/>
    <property type="match status" value="1"/>
</dbReference>
<keyword evidence="5 7" id="KW-0687">Ribonucleoprotein</keyword>
<sequence>MARYTGPKYKHVRADKARLVARGEKTDTHPAARRPGQKHRDSLPGKDPKARTKKMTDYGMQLREKQHLKWTYEMLEKQFRKTFDEAARIPGKTGENLIVLLERRLDNVVYRLHFASTRRQASQLVSHGHVFVNGSRVNIRSYRLKDGDVISIGSRGQKMNLIKENLTEYTRAGVAPWLSLDPDAMKGTFIIAPKRSDISELADVNEQLIVELYSR</sequence>
<organism evidence="11 12">
    <name type="scientific">Parasphaerochaeta coccoides (strain ATCC BAA-1237 / DSM 17374 / SPN1)</name>
    <name type="common">Sphaerochaeta coccoides</name>
    <dbReference type="NCBI Taxonomy" id="760011"/>
    <lineage>
        <taxon>Bacteria</taxon>
        <taxon>Pseudomonadati</taxon>
        <taxon>Spirochaetota</taxon>
        <taxon>Spirochaetia</taxon>
        <taxon>Spirochaetales</taxon>
        <taxon>Sphaerochaetaceae</taxon>
        <taxon>Parasphaerochaeta</taxon>
    </lineage>
</organism>
<evidence type="ECO:0000256" key="5">
    <source>
        <dbReference type="ARBA" id="ARBA00023274"/>
    </source>
</evidence>
<dbReference type="GO" id="GO:0006412">
    <property type="term" value="P:translation"/>
    <property type="evidence" value="ECO:0007669"/>
    <property type="project" value="UniProtKB-UniRule"/>
</dbReference>
<dbReference type="Pfam" id="PF01479">
    <property type="entry name" value="S4"/>
    <property type="match status" value="1"/>
</dbReference>
<keyword evidence="3 7" id="KW-0694">RNA-binding</keyword>
<dbReference type="GO" id="GO:0019843">
    <property type="term" value="F:rRNA binding"/>
    <property type="evidence" value="ECO:0007669"/>
    <property type="project" value="UniProtKB-UniRule"/>
</dbReference>
<proteinExistence type="inferred from homology"/>
<evidence type="ECO:0000313" key="11">
    <source>
        <dbReference type="EMBL" id="AEC02890.1"/>
    </source>
</evidence>
<keyword evidence="2 7" id="KW-0699">rRNA-binding</keyword>
<dbReference type="PANTHER" id="PTHR11831">
    <property type="entry name" value="30S 40S RIBOSOMAL PROTEIN"/>
    <property type="match status" value="1"/>
</dbReference>
<evidence type="ECO:0000256" key="2">
    <source>
        <dbReference type="ARBA" id="ARBA00022730"/>
    </source>
</evidence>
<dbReference type="InterPro" id="IPR036986">
    <property type="entry name" value="S4_RNA-bd_sf"/>
</dbReference>
<evidence type="ECO:0000256" key="7">
    <source>
        <dbReference type="HAMAP-Rule" id="MF_01306"/>
    </source>
</evidence>
<evidence type="ECO:0000259" key="9">
    <source>
        <dbReference type="SMART" id="SM00363"/>
    </source>
</evidence>
<dbReference type="CDD" id="cd00165">
    <property type="entry name" value="S4"/>
    <property type="match status" value="1"/>
</dbReference>
<comment type="function">
    <text evidence="7">With S5 and S12 plays an important role in translational accuracy.</text>
</comment>
<dbReference type="InterPro" id="IPR005709">
    <property type="entry name" value="Ribosomal_uS4_bac-type"/>
</dbReference>
<reference evidence="11 12" key="2">
    <citation type="journal article" date="2012" name="Stand. Genomic Sci.">
        <title>Complete genome sequence of the termite hindgut bacterium Spirochaeta coccoides type strain (SPN1(T)), reclassification in the genus Sphaerochaeta as Sphaerochaeta coccoides comb. nov. and emendations of the family Spirochaetaceae and the genus Sphaerochaeta.</title>
        <authorList>
            <person name="Abt B."/>
            <person name="Han C."/>
            <person name="Scheuner C."/>
            <person name="Lu M."/>
            <person name="Lapidus A."/>
            <person name="Nolan M."/>
            <person name="Lucas S."/>
            <person name="Hammon N."/>
            <person name="Deshpande S."/>
            <person name="Cheng J.F."/>
            <person name="Tapia R."/>
            <person name="Goodwin L.A."/>
            <person name="Pitluck S."/>
            <person name="Liolios K."/>
            <person name="Pagani I."/>
            <person name="Ivanova N."/>
            <person name="Mavromatis K."/>
            <person name="Mikhailova N."/>
            <person name="Huntemann M."/>
            <person name="Pati A."/>
            <person name="Chen A."/>
            <person name="Palaniappan K."/>
            <person name="Land M."/>
            <person name="Hauser L."/>
            <person name="Brambilla E.M."/>
            <person name="Rohde M."/>
            <person name="Spring S."/>
            <person name="Gronow S."/>
            <person name="Goker M."/>
            <person name="Woyke T."/>
            <person name="Bristow J."/>
            <person name="Eisen J.A."/>
            <person name="Markowitz V."/>
            <person name="Hugenholtz P."/>
            <person name="Kyrpides N.C."/>
            <person name="Klenk H.P."/>
            <person name="Detter J.C."/>
        </authorList>
    </citation>
    <scope>NUCLEOTIDE SEQUENCE [LARGE SCALE GENOMIC DNA]</scope>
    <source>
        <strain evidence="12">ATCC BAA-1237 / DSM 17374 / SPN1</strain>
    </source>
</reference>
<comment type="subunit">
    <text evidence="7">Part of the 30S ribosomal subunit. Contacts protein S5. The interaction surface between S4 and S5 is involved in control of translational fidelity.</text>
</comment>
<keyword evidence="12" id="KW-1185">Reference proteome</keyword>
<evidence type="ECO:0000256" key="3">
    <source>
        <dbReference type="ARBA" id="ARBA00022884"/>
    </source>
</evidence>
<keyword evidence="4 7" id="KW-0689">Ribosomal protein</keyword>
<dbReference type="Gene3D" id="1.10.1050.10">
    <property type="entry name" value="Ribosomal Protein S4 Delta 41, Chain A, domain 1"/>
    <property type="match status" value="1"/>
</dbReference>
<evidence type="ECO:0000256" key="8">
    <source>
        <dbReference type="SAM" id="MobiDB-lite"/>
    </source>
</evidence>
<dbReference type="Proteomes" id="UP000007939">
    <property type="component" value="Chromosome"/>
</dbReference>
<dbReference type="SMART" id="SM00363">
    <property type="entry name" value="S4"/>
    <property type="match status" value="1"/>
</dbReference>
<evidence type="ECO:0000256" key="4">
    <source>
        <dbReference type="ARBA" id="ARBA00022980"/>
    </source>
</evidence>
<name>F4GKK7_PARC1</name>
<dbReference type="SMART" id="SM01390">
    <property type="entry name" value="Ribosomal_S4"/>
    <property type="match status" value="1"/>
</dbReference>
<protein>
    <recommendedName>
        <fullName evidence="6 7">Small ribosomal subunit protein uS4</fullName>
    </recommendedName>
</protein>
<feature type="domain" description="RNA-binding S4" evidence="9">
    <location>
        <begin position="103"/>
        <end position="167"/>
    </location>
</feature>
<dbReference type="GO" id="GO:0042274">
    <property type="term" value="P:ribosomal small subunit biogenesis"/>
    <property type="evidence" value="ECO:0007669"/>
    <property type="project" value="TreeGrafter"/>
</dbReference>
<dbReference type="PANTHER" id="PTHR11831:SF4">
    <property type="entry name" value="SMALL RIBOSOMAL SUBUNIT PROTEIN US4M"/>
    <property type="match status" value="1"/>
</dbReference>
<dbReference type="HOGENOM" id="CLU_092403_0_2_12"/>
<evidence type="ECO:0000256" key="6">
    <source>
        <dbReference type="ARBA" id="ARBA00035254"/>
    </source>
</evidence>
<dbReference type="GO" id="GO:0003735">
    <property type="term" value="F:structural constituent of ribosome"/>
    <property type="evidence" value="ECO:0007669"/>
    <property type="project" value="InterPro"/>
</dbReference>
<dbReference type="GO" id="GO:0015935">
    <property type="term" value="C:small ribosomal subunit"/>
    <property type="evidence" value="ECO:0007669"/>
    <property type="project" value="InterPro"/>
</dbReference>
<dbReference type="eggNOG" id="COG0522">
    <property type="taxonomic scope" value="Bacteria"/>
</dbReference>
<dbReference type="Pfam" id="PF00163">
    <property type="entry name" value="Ribosomal_S4"/>
    <property type="match status" value="1"/>
</dbReference>
<evidence type="ECO:0000256" key="1">
    <source>
        <dbReference type="ARBA" id="ARBA00007465"/>
    </source>
</evidence>
<dbReference type="KEGG" id="scc:Spico_1692"/>
<dbReference type="InterPro" id="IPR002942">
    <property type="entry name" value="S4_RNA-bd"/>
</dbReference>
<accession>F4GKK7</accession>
<dbReference type="STRING" id="760011.Spico_1692"/>
<dbReference type="NCBIfam" id="NF003717">
    <property type="entry name" value="PRK05327.1"/>
    <property type="match status" value="1"/>
</dbReference>
<evidence type="ECO:0000313" key="12">
    <source>
        <dbReference type="Proteomes" id="UP000007939"/>
    </source>
</evidence>
<dbReference type="SUPFAM" id="SSF55174">
    <property type="entry name" value="Alpha-L RNA-binding motif"/>
    <property type="match status" value="1"/>
</dbReference>
<evidence type="ECO:0000259" key="10">
    <source>
        <dbReference type="SMART" id="SM01390"/>
    </source>
</evidence>
<dbReference type="EMBL" id="CP002659">
    <property type="protein sequence ID" value="AEC02890.1"/>
    <property type="molecule type" value="Genomic_DNA"/>
</dbReference>
<reference evidence="12" key="1">
    <citation type="submission" date="2011-04" db="EMBL/GenBank/DDBJ databases">
        <title>The complete genome of Spirochaeta coccoides DSM 17374.</title>
        <authorList>
            <person name="Lucas S."/>
            <person name="Copeland A."/>
            <person name="Lapidus A."/>
            <person name="Bruce D."/>
            <person name="Goodwin L."/>
            <person name="Pitluck S."/>
            <person name="Peters L."/>
            <person name="Kyrpides N."/>
            <person name="Mavromatis K."/>
            <person name="Pagani I."/>
            <person name="Ivanova N."/>
            <person name="Ovchinnikova G."/>
            <person name="Lu M."/>
            <person name="Detter J.C."/>
            <person name="Tapia R."/>
            <person name="Han C."/>
            <person name="Land M."/>
            <person name="Hauser L."/>
            <person name="Markowitz V."/>
            <person name="Cheng J.-F."/>
            <person name="Hugenholtz P."/>
            <person name="Woyke T."/>
            <person name="Wu D."/>
            <person name="Spring S."/>
            <person name="Schroeder M."/>
            <person name="Brambilla E."/>
            <person name="Klenk H.-P."/>
            <person name="Eisen J.A."/>
        </authorList>
    </citation>
    <scope>NUCLEOTIDE SEQUENCE [LARGE SCALE GENOMIC DNA]</scope>
    <source>
        <strain evidence="12">ATCC BAA-1237 / DSM 17374 / SPN1</strain>
    </source>
</reference>
<dbReference type="RefSeq" id="WP_013740283.1">
    <property type="nucleotide sequence ID" value="NC_015436.1"/>
</dbReference>
<dbReference type="NCBIfam" id="TIGR01017">
    <property type="entry name" value="rpsD_bact"/>
    <property type="match status" value="1"/>
</dbReference>
<dbReference type="FunFam" id="3.10.290.10:FF:000001">
    <property type="entry name" value="30S ribosomal protein S4"/>
    <property type="match status" value="1"/>
</dbReference>